<evidence type="ECO:0000259" key="8">
    <source>
        <dbReference type="Pfam" id="PF00082"/>
    </source>
</evidence>
<evidence type="ECO:0000256" key="3">
    <source>
        <dbReference type="ARBA" id="ARBA00022801"/>
    </source>
</evidence>
<proteinExistence type="inferred from homology"/>
<dbReference type="EMBL" id="CYXY01000014">
    <property type="protein sequence ID" value="CUN05886.1"/>
    <property type="molecule type" value="Genomic_DNA"/>
</dbReference>
<evidence type="ECO:0000256" key="1">
    <source>
        <dbReference type="ARBA" id="ARBA00011073"/>
    </source>
</evidence>
<organism evidence="10 11">
    <name type="scientific">Anaerostipes hadrus</name>
    <dbReference type="NCBI Taxonomy" id="649756"/>
    <lineage>
        <taxon>Bacteria</taxon>
        <taxon>Bacillati</taxon>
        <taxon>Bacillota</taxon>
        <taxon>Clostridia</taxon>
        <taxon>Lachnospirales</taxon>
        <taxon>Lachnospiraceae</taxon>
        <taxon>Anaerostipes</taxon>
    </lineage>
</organism>
<evidence type="ECO:0000256" key="5">
    <source>
        <dbReference type="PIRSR" id="PIRSR615500-1"/>
    </source>
</evidence>
<dbReference type="PANTHER" id="PTHR43806:SF11">
    <property type="entry name" value="CEREVISIN-RELATED"/>
    <property type="match status" value="1"/>
</dbReference>
<dbReference type="PIRSF" id="PIRSF037894">
    <property type="entry name" value="Subtilisin_rel_CspABC"/>
    <property type="match status" value="1"/>
</dbReference>
<feature type="domain" description="Peptidase S8/S53" evidence="8">
    <location>
        <begin position="120"/>
        <end position="296"/>
    </location>
</feature>
<dbReference type="PRINTS" id="PR00723">
    <property type="entry name" value="SUBTILISIN"/>
</dbReference>
<dbReference type="InterPro" id="IPR023827">
    <property type="entry name" value="Peptidase_S8_Asp-AS"/>
</dbReference>
<evidence type="ECO:0000256" key="6">
    <source>
        <dbReference type="PROSITE-ProRule" id="PRU01240"/>
    </source>
</evidence>
<dbReference type="PANTHER" id="PTHR43806">
    <property type="entry name" value="PEPTIDASE S8"/>
    <property type="match status" value="1"/>
</dbReference>
<dbReference type="PROSITE" id="PS00136">
    <property type="entry name" value="SUBTILASE_ASP"/>
    <property type="match status" value="1"/>
</dbReference>
<feature type="active site" description="Charge relay system" evidence="5 6">
    <location>
        <position position="196"/>
    </location>
</feature>
<evidence type="ECO:0000313" key="10">
    <source>
        <dbReference type="EMBL" id="CUN05886.1"/>
    </source>
</evidence>
<dbReference type="Pfam" id="PF00082">
    <property type="entry name" value="Peptidase_S8"/>
    <property type="match status" value="2"/>
</dbReference>
<evidence type="ECO:0000256" key="2">
    <source>
        <dbReference type="ARBA" id="ARBA00022670"/>
    </source>
</evidence>
<dbReference type="InterPro" id="IPR017310">
    <property type="entry name" value="Pept_S8A_subtilisin_clostridia"/>
</dbReference>
<evidence type="ECO:0000256" key="7">
    <source>
        <dbReference type="RuleBase" id="RU003355"/>
    </source>
</evidence>
<protein>
    <submittedName>
        <fullName evidence="10">Serine protease AprX</fullName>
        <ecNumber evidence="10">3.4.21.-</ecNumber>
    </submittedName>
</protein>
<dbReference type="EC" id="3.4.21.-" evidence="10"/>
<feature type="active site" description="Charge relay system" evidence="5 6">
    <location>
        <position position="500"/>
    </location>
</feature>
<dbReference type="PROSITE" id="PS51892">
    <property type="entry name" value="SUBTILASE"/>
    <property type="match status" value="1"/>
</dbReference>
<evidence type="ECO:0000313" key="11">
    <source>
        <dbReference type="Proteomes" id="UP000095553"/>
    </source>
</evidence>
<dbReference type="SUPFAM" id="SSF52743">
    <property type="entry name" value="Subtilisin-like"/>
    <property type="match status" value="1"/>
</dbReference>
<name>A0A173TUP2_ANAHA</name>
<evidence type="ECO:0000256" key="4">
    <source>
        <dbReference type="ARBA" id="ARBA00022825"/>
    </source>
</evidence>
<dbReference type="InterPro" id="IPR041365">
    <property type="entry name" value="CspB_prodomain"/>
</dbReference>
<dbReference type="GO" id="GO:0004252">
    <property type="term" value="F:serine-type endopeptidase activity"/>
    <property type="evidence" value="ECO:0007669"/>
    <property type="project" value="UniProtKB-UniRule"/>
</dbReference>
<dbReference type="InterPro" id="IPR034045">
    <property type="entry name" value="Pep_S8_CspA-like"/>
</dbReference>
<sequence>MEQDEKFENQLNLALDLSEEERERSKDLDAGYDKETDQWEIIFCYAGTLDTIRWSDTTRIEPLSMGYAIAYIKEDELEAFGANEQVIYIEKPKNLLLSRQPSIAASCMLSVKNPPLSLTGRGVFVAVIDTGIDIFHPDFIDENGDTKIYALWDQTVKGSPPKPFLNGNLYTKEEINKVLHSESGRYDFRSRDRSGHGTHVASICAGINGVAPEAELIVVKLGDTREKGFPRTTQLMTALQYVINEASQAGRPVAVNISYGHNYGDHRGNSLLERFISQIAQQWKCTICIGTGNEGNSGKHKQGKLIKEEQKILLDIAPFEQNLNLQIWKDFVDELRIQLESPSGISYEITDQQGKSQYSYENTIVFVYNGYPTPYNVRQEIFLSFIVQEGNHIESGQWNLTLIPRNIRNGEYQMWLPVSLGSNQETRFLEPDKEFTLTIPSTAENVISAGAYDVRYQSYADFSGRGDQRYGVKKPDLVAPGVGILAAAPGGGENSLSGTSMATPFVTGAAALLMEWGIIRKNDPYLYGERIKAYFHKGARKMNGFLDYPNNEIGYGKLCVAASLYK</sequence>
<reference evidence="10 11" key="1">
    <citation type="submission" date="2015-09" db="EMBL/GenBank/DDBJ databases">
        <authorList>
            <consortium name="Pathogen Informatics"/>
        </authorList>
    </citation>
    <scope>NUCLEOTIDE SEQUENCE [LARGE SCALE GENOMIC DNA]</scope>
    <source>
        <strain evidence="10 11">2789STDY5834959</strain>
    </source>
</reference>
<keyword evidence="3 6" id="KW-0378">Hydrolase</keyword>
<keyword evidence="4 6" id="KW-0720">Serine protease</keyword>
<comment type="similarity">
    <text evidence="1 6 7">Belongs to the peptidase S8 family.</text>
</comment>
<dbReference type="CDD" id="cd07478">
    <property type="entry name" value="Peptidases_S8_CspA-like"/>
    <property type="match status" value="1"/>
</dbReference>
<dbReference type="Gene3D" id="3.40.50.200">
    <property type="entry name" value="Peptidase S8/S53 domain"/>
    <property type="match status" value="1"/>
</dbReference>
<feature type="domain" description="Peptidase S8/S53" evidence="8">
    <location>
        <begin position="432"/>
        <end position="556"/>
    </location>
</feature>
<dbReference type="Pfam" id="PF18425">
    <property type="entry name" value="CspB_prodomain"/>
    <property type="match status" value="1"/>
</dbReference>
<dbReference type="InterPro" id="IPR000209">
    <property type="entry name" value="Peptidase_S8/S53_dom"/>
</dbReference>
<dbReference type="Gene3D" id="3.30.70.2980">
    <property type="match status" value="1"/>
</dbReference>
<accession>A0A173TUP2</accession>
<gene>
    <name evidence="10" type="primary">aprX_1</name>
    <name evidence="10" type="ORF">ERS852571_02253</name>
</gene>
<evidence type="ECO:0000259" key="9">
    <source>
        <dbReference type="Pfam" id="PF18425"/>
    </source>
</evidence>
<dbReference type="InterPro" id="IPR050131">
    <property type="entry name" value="Peptidase_S8_subtilisin-like"/>
</dbReference>
<dbReference type="RefSeq" id="WP_055073145.1">
    <property type="nucleotide sequence ID" value="NZ_CYXY01000014.1"/>
</dbReference>
<dbReference type="Gene3D" id="2.60.120.1290">
    <property type="match status" value="1"/>
</dbReference>
<dbReference type="InterPro" id="IPR036852">
    <property type="entry name" value="Peptidase_S8/S53_dom_sf"/>
</dbReference>
<dbReference type="InterPro" id="IPR015500">
    <property type="entry name" value="Peptidase_S8_subtilisin-rel"/>
</dbReference>
<dbReference type="PROSITE" id="PS00138">
    <property type="entry name" value="SUBTILASE_SER"/>
    <property type="match status" value="1"/>
</dbReference>
<feature type="active site" description="Charge relay system" evidence="5 6">
    <location>
        <position position="129"/>
    </location>
</feature>
<feature type="domain" description="Csp protease B prodomain" evidence="9">
    <location>
        <begin position="5"/>
        <end position="93"/>
    </location>
</feature>
<keyword evidence="2 6" id="KW-0645">Protease</keyword>
<dbReference type="Proteomes" id="UP000095553">
    <property type="component" value="Unassembled WGS sequence"/>
</dbReference>
<dbReference type="AlphaFoldDB" id="A0A173TUP2"/>
<dbReference type="InterPro" id="IPR023828">
    <property type="entry name" value="Peptidase_S8_Ser-AS"/>
</dbReference>
<dbReference type="GO" id="GO:0006508">
    <property type="term" value="P:proteolysis"/>
    <property type="evidence" value="ECO:0007669"/>
    <property type="project" value="UniProtKB-KW"/>
</dbReference>